<name>A0A0F8ZWS2_9ZZZZ</name>
<reference evidence="1" key="1">
    <citation type="journal article" date="2015" name="Nature">
        <title>Complex archaea that bridge the gap between prokaryotes and eukaryotes.</title>
        <authorList>
            <person name="Spang A."/>
            <person name="Saw J.H."/>
            <person name="Jorgensen S.L."/>
            <person name="Zaremba-Niedzwiedzka K."/>
            <person name="Martijn J."/>
            <person name="Lind A.E."/>
            <person name="van Eijk R."/>
            <person name="Schleper C."/>
            <person name="Guy L."/>
            <person name="Ettema T.J."/>
        </authorList>
    </citation>
    <scope>NUCLEOTIDE SEQUENCE</scope>
</reference>
<dbReference type="AlphaFoldDB" id="A0A0F8ZWS2"/>
<comment type="caution">
    <text evidence="1">The sequence shown here is derived from an EMBL/GenBank/DDBJ whole genome shotgun (WGS) entry which is preliminary data.</text>
</comment>
<accession>A0A0F8ZWS2</accession>
<proteinExistence type="predicted"/>
<sequence length="53" mass="5886">MDSRSDQQKYDAGAKTMENFIPLIYGAAERRPGTEYIATQKSSSAKGRLVAFE</sequence>
<organism evidence="1">
    <name type="scientific">marine sediment metagenome</name>
    <dbReference type="NCBI Taxonomy" id="412755"/>
    <lineage>
        <taxon>unclassified sequences</taxon>
        <taxon>metagenomes</taxon>
        <taxon>ecological metagenomes</taxon>
    </lineage>
</organism>
<evidence type="ECO:0000313" key="1">
    <source>
        <dbReference type="EMBL" id="KKK64361.1"/>
    </source>
</evidence>
<gene>
    <name evidence="1" type="ORF">LCGC14_2984960</name>
</gene>
<protein>
    <submittedName>
        <fullName evidence="1">Uncharacterized protein</fullName>
    </submittedName>
</protein>
<dbReference type="EMBL" id="LAZR01061056">
    <property type="protein sequence ID" value="KKK64361.1"/>
    <property type="molecule type" value="Genomic_DNA"/>
</dbReference>
<feature type="non-terminal residue" evidence="1">
    <location>
        <position position="53"/>
    </location>
</feature>